<evidence type="ECO:0000256" key="5">
    <source>
        <dbReference type="ARBA" id="ARBA00022801"/>
    </source>
</evidence>
<keyword evidence="4" id="KW-0064">Aspartyl protease</keyword>
<evidence type="ECO:0000256" key="6">
    <source>
        <dbReference type="ARBA" id="ARBA00023145"/>
    </source>
</evidence>
<reference evidence="8" key="1">
    <citation type="submission" date="2021-01" db="EMBL/GenBank/DDBJ databases">
        <authorList>
            <person name="Corre E."/>
            <person name="Pelletier E."/>
            <person name="Niang G."/>
            <person name="Scheremetjew M."/>
            <person name="Finn R."/>
            <person name="Kale V."/>
            <person name="Holt S."/>
            <person name="Cochrane G."/>
            <person name="Meng A."/>
            <person name="Brown T."/>
            <person name="Cohen L."/>
        </authorList>
    </citation>
    <scope>NUCLEOTIDE SEQUENCE</scope>
    <source>
        <strain evidence="8">308</strain>
    </source>
</reference>
<name>A0A7S1BIV8_9STRA</name>
<keyword evidence="6" id="KW-0865">Zymogen</keyword>
<dbReference type="GO" id="GO:0006508">
    <property type="term" value="P:proteolysis"/>
    <property type="evidence" value="ECO:0007669"/>
    <property type="project" value="UniProtKB-KW"/>
</dbReference>
<keyword evidence="2" id="KW-0645">Protease</keyword>
<dbReference type="PANTHER" id="PTHR47965:SF12">
    <property type="entry name" value="ASPARTIC PROTEINASE 3-RELATED"/>
    <property type="match status" value="1"/>
</dbReference>
<dbReference type="Pfam" id="PF00026">
    <property type="entry name" value="Asp"/>
    <property type="match status" value="1"/>
</dbReference>
<evidence type="ECO:0000313" key="8">
    <source>
        <dbReference type="EMBL" id="CAD8887895.1"/>
    </source>
</evidence>
<dbReference type="Gene3D" id="2.40.70.10">
    <property type="entry name" value="Acid Proteases"/>
    <property type="match status" value="1"/>
</dbReference>
<dbReference type="AlphaFoldDB" id="A0A7S1BIV8"/>
<evidence type="ECO:0000256" key="2">
    <source>
        <dbReference type="ARBA" id="ARBA00022670"/>
    </source>
</evidence>
<dbReference type="EMBL" id="HBFR01020970">
    <property type="protein sequence ID" value="CAD8887895.1"/>
    <property type="molecule type" value="Transcribed_RNA"/>
</dbReference>
<accession>A0A7S1BIV8</accession>
<evidence type="ECO:0000256" key="4">
    <source>
        <dbReference type="ARBA" id="ARBA00022750"/>
    </source>
</evidence>
<evidence type="ECO:0000259" key="7">
    <source>
        <dbReference type="PROSITE" id="PS51767"/>
    </source>
</evidence>
<protein>
    <recommendedName>
        <fullName evidence="7">Peptidase A1 domain-containing protein</fullName>
    </recommendedName>
</protein>
<gene>
    <name evidence="8" type="ORF">CHYS00102_LOCUS15093</name>
</gene>
<proteinExistence type="inferred from homology"/>
<sequence>MHPHSLHNAIRSSLAIPNSSFSLCLTRNGGIYSLGGSSPDTHLSSPPTVMAFTEMRKHYGWYGISIARMYVGNIEIKDGMWGFSKGKGAILDNGTTDTFLPASIAREFRRAWKSVTGTEYTNRSMEYTSEEFSKLPRIAFTTYDGMVWSLENYDYMDPRDHEIDKQGTYVWEGKMKWSNRVYVDEPSGAVLGFNTMIHREVFFDADAGVVGMARANCDYKVL</sequence>
<keyword evidence="3" id="KW-0732">Signal</keyword>
<dbReference type="GO" id="GO:0004190">
    <property type="term" value="F:aspartic-type endopeptidase activity"/>
    <property type="evidence" value="ECO:0007669"/>
    <property type="project" value="UniProtKB-KW"/>
</dbReference>
<dbReference type="InterPro" id="IPR033121">
    <property type="entry name" value="PEPTIDASE_A1"/>
</dbReference>
<dbReference type="SUPFAM" id="SSF50630">
    <property type="entry name" value="Acid proteases"/>
    <property type="match status" value="1"/>
</dbReference>
<feature type="domain" description="Peptidase A1" evidence="7">
    <location>
        <begin position="1"/>
        <end position="213"/>
    </location>
</feature>
<comment type="similarity">
    <text evidence="1">Belongs to the peptidase A1 family.</text>
</comment>
<dbReference type="PANTHER" id="PTHR47965">
    <property type="entry name" value="ASPARTYL PROTEASE-RELATED"/>
    <property type="match status" value="1"/>
</dbReference>
<dbReference type="InterPro" id="IPR021109">
    <property type="entry name" value="Peptidase_aspartic_dom_sf"/>
</dbReference>
<evidence type="ECO:0000256" key="1">
    <source>
        <dbReference type="ARBA" id="ARBA00007447"/>
    </source>
</evidence>
<keyword evidence="5" id="KW-0378">Hydrolase</keyword>
<dbReference type="InterPro" id="IPR001461">
    <property type="entry name" value="Aspartic_peptidase_A1"/>
</dbReference>
<evidence type="ECO:0000256" key="3">
    <source>
        <dbReference type="ARBA" id="ARBA00022729"/>
    </source>
</evidence>
<organism evidence="8">
    <name type="scientific">Corethron hystrix</name>
    <dbReference type="NCBI Taxonomy" id="216773"/>
    <lineage>
        <taxon>Eukaryota</taxon>
        <taxon>Sar</taxon>
        <taxon>Stramenopiles</taxon>
        <taxon>Ochrophyta</taxon>
        <taxon>Bacillariophyta</taxon>
        <taxon>Coscinodiscophyceae</taxon>
        <taxon>Corethrophycidae</taxon>
        <taxon>Corethrales</taxon>
        <taxon>Corethraceae</taxon>
        <taxon>Corethron</taxon>
    </lineage>
</organism>
<dbReference type="PROSITE" id="PS51767">
    <property type="entry name" value="PEPTIDASE_A1"/>
    <property type="match status" value="1"/>
</dbReference>